<dbReference type="PANTHER" id="PTHR43569:SF2">
    <property type="entry name" value="AMIDOHYDROLASE-RELATED DOMAIN-CONTAINING PROTEIN"/>
    <property type="match status" value="1"/>
</dbReference>
<evidence type="ECO:0000259" key="2">
    <source>
        <dbReference type="Pfam" id="PF04909"/>
    </source>
</evidence>
<evidence type="ECO:0000313" key="3">
    <source>
        <dbReference type="EMBL" id="CAE0709597.1"/>
    </source>
</evidence>
<protein>
    <recommendedName>
        <fullName evidence="2">Amidohydrolase-related domain-containing protein</fullName>
    </recommendedName>
</protein>
<name>A0A7S4EF23_9STRA</name>
<proteinExistence type="inferred from homology"/>
<dbReference type="GO" id="GO:0016787">
    <property type="term" value="F:hydrolase activity"/>
    <property type="evidence" value="ECO:0007669"/>
    <property type="project" value="InterPro"/>
</dbReference>
<dbReference type="InterPro" id="IPR052350">
    <property type="entry name" value="Metallo-dep_Lactonases"/>
</dbReference>
<dbReference type="Gene3D" id="3.20.20.140">
    <property type="entry name" value="Metal-dependent hydrolases"/>
    <property type="match status" value="1"/>
</dbReference>
<feature type="domain" description="Amidohydrolase-related" evidence="2">
    <location>
        <begin position="51"/>
        <end position="196"/>
    </location>
</feature>
<evidence type="ECO:0000256" key="1">
    <source>
        <dbReference type="ARBA" id="ARBA00038310"/>
    </source>
</evidence>
<dbReference type="InterPro" id="IPR032466">
    <property type="entry name" value="Metal_Hydrolase"/>
</dbReference>
<dbReference type="InterPro" id="IPR006680">
    <property type="entry name" value="Amidohydro-rel"/>
</dbReference>
<reference evidence="3" key="1">
    <citation type="submission" date="2021-01" db="EMBL/GenBank/DDBJ databases">
        <authorList>
            <person name="Corre E."/>
            <person name="Pelletier E."/>
            <person name="Niang G."/>
            <person name="Scheremetjew M."/>
            <person name="Finn R."/>
            <person name="Kale V."/>
            <person name="Holt S."/>
            <person name="Cochrane G."/>
            <person name="Meng A."/>
            <person name="Brown T."/>
            <person name="Cohen L."/>
        </authorList>
    </citation>
    <scope>NUCLEOTIDE SEQUENCE</scope>
    <source>
        <strain evidence="3">10249 10 AB</strain>
    </source>
</reference>
<dbReference type="SUPFAM" id="SSF51556">
    <property type="entry name" value="Metallo-dependent hydrolases"/>
    <property type="match status" value="1"/>
</dbReference>
<dbReference type="Pfam" id="PF04909">
    <property type="entry name" value="Amidohydro_2"/>
    <property type="match status" value="1"/>
</dbReference>
<dbReference type="EMBL" id="HBIX01003044">
    <property type="protein sequence ID" value="CAE0709597.1"/>
    <property type="molecule type" value="Transcribed_RNA"/>
</dbReference>
<gene>
    <name evidence="3" type="ORF">PAUS00366_LOCUS2317</name>
</gene>
<dbReference type="AlphaFoldDB" id="A0A7S4EF23"/>
<accession>A0A7S4EF23</accession>
<organism evidence="3">
    <name type="scientific">Pseudo-nitzschia australis</name>
    <dbReference type="NCBI Taxonomy" id="44445"/>
    <lineage>
        <taxon>Eukaryota</taxon>
        <taxon>Sar</taxon>
        <taxon>Stramenopiles</taxon>
        <taxon>Ochrophyta</taxon>
        <taxon>Bacillariophyta</taxon>
        <taxon>Bacillariophyceae</taxon>
        <taxon>Bacillariophycidae</taxon>
        <taxon>Bacillariales</taxon>
        <taxon>Bacillariaceae</taxon>
        <taxon>Pseudo-nitzschia</taxon>
    </lineage>
</organism>
<comment type="similarity">
    <text evidence="1">Belongs to the metallo-dependent hydrolases superfamily.</text>
</comment>
<dbReference type="PANTHER" id="PTHR43569">
    <property type="entry name" value="AMIDOHYDROLASE"/>
    <property type="match status" value="1"/>
</dbReference>
<sequence length="222" mass="24575">MRRSKSFSGIIASCDLAQDTAPWRMSSRSSRKLIVSRGGKSATHVATLRHDGIDYLGRSNGGYDGEVLPAFERGFALLEKFNFTFDLQYAPAQLVAASKLCARHSNTKVVIDHLGKPRMLLGADAKDNKNNTILNEGELAVWREGMKGMAQNKNAFAKISMVGFAIPGWIRTEARIELMRALVREVVEIFGPERCMVATIFYMDAAISDGYNDIGPEVPRFL</sequence>